<accession>A0A4C1XMF0</accession>
<keyword evidence="3" id="KW-1185">Reference proteome</keyword>
<dbReference type="Proteomes" id="UP000299102">
    <property type="component" value="Unassembled WGS sequence"/>
</dbReference>
<dbReference type="AlphaFoldDB" id="A0A4C1XMF0"/>
<comment type="caution">
    <text evidence="2">The sequence shown here is derived from an EMBL/GenBank/DDBJ whole genome shotgun (WGS) entry which is preliminary data.</text>
</comment>
<feature type="region of interest" description="Disordered" evidence="1">
    <location>
        <begin position="1"/>
        <end position="25"/>
    </location>
</feature>
<organism evidence="2 3">
    <name type="scientific">Eumeta variegata</name>
    <name type="common">Bagworm moth</name>
    <name type="synonym">Eumeta japonica</name>
    <dbReference type="NCBI Taxonomy" id="151549"/>
    <lineage>
        <taxon>Eukaryota</taxon>
        <taxon>Metazoa</taxon>
        <taxon>Ecdysozoa</taxon>
        <taxon>Arthropoda</taxon>
        <taxon>Hexapoda</taxon>
        <taxon>Insecta</taxon>
        <taxon>Pterygota</taxon>
        <taxon>Neoptera</taxon>
        <taxon>Endopterygota</taxon>
        <taxon>Lepidoptera</taxon>
        <taxon>Glossata</taxon>
        <taxon>Ditrysia</taxon>
        <taxon>Tineoidea</taxon>
        <taxon>Psychidae</taxon>
        <taxon>Oiketicinae</taxon>
        <taxon>Eumeta</taxon>
    </lineage>
</organism>
<name>A0A4C1XMF0_EUMVA</name>
<dbReference type="EMBL" id="BGZK01000893">
    <property type="protein sequence ID" value="GBP64273.1"/>
    <property type="molecule type" value="Genomic_DNA"/>
</dbReference>
<evidence type="ECO:0000313" key="2">
    <source>
        <dbReference type="EMBL" id="GBP64273.1"/>
    </source>
</evidence>
<evidence type="ECO:0000256" key="1">
    <source>
        <dbReference type="SAM" id="MobiDB-lite"/>
    </source>
</evidence>
<proteinExistence type="predicted"/>
<gene>
    <name evidence="2" type="ORF">EVAR_45321_1</name>
</gene>
<protein>
    <submittedName>
        <fullName evidence="2">Uncharacterized protein</fullName>
    </submittedName>
</protein>
<sequence>MQSRYLPSPTPHEPRSCARAGPGRPKAVHREMITQMLSKETAEANEEKSTQEFKFLDSVAITSVTDVQYAIFISILVYDFRFDGDTDSKRISKSFKKIRPCGYKMNSLVFRVDRSRF</sequence>
<evidence type="ECO:0000313" key="3">
    <source>
        <dbReference type="Proteomes" id="UP000299102"/>
    </source>
</evidence>
<reference evidence="2 3" key="1">
    <citation type="journal article" date="2019" name="Commun. Biol.">
        <title>The bagworm genome reveals a unique fibroin gene that provides high tensile strength.</title>
        <authorList>
            <person name="Kono N."/>
            <person name="Nakamura H."/>
            <person name="Ohtoshi R."/>
            <person name="Tomita M."/>
            <person name="Numata K."/>
            <person name="Arakawa K."/>
        </authorList>
    </citation>
    <scope>NUCLEOTIDE SEQUENCE [LARGE SCALE GENOMIC DNA]</scope>
</reference>